<reference evidence="2 3" key="1">
    <citation type="journal article" date="2013" name="Genome Announc.">
        <title>Genome Sequence of an Epidemic Isolate of Mycobacterium abscessus subsp. bolletii from Rio de Janeiro, Brazil.</title>
        <authorList>
            <person name="Davidson R.M."/>
            <person name="Reynolds P.R."/>
            <person name="Farias-Hesson E."/>
            <person name="Duarte R.S."/>
            <person name="Jackson M."/>
            <person name="Strong M."/>
        </authorList>
    </citation>
    <scope>NUCLEOTIDE SEQUENCE [LARGE SCALE GENOMIC DNA]</scope>
    <source>
        <strain evidence="2 3">CRM-0020</strain>
    </source>
</reference>
<dbReference type="EMBL" id="ATFQ01000004">
    <property type="protein sequence ID" value="EPQ24897.1"/>
    <property type="molecule type" value="Genomic_DNA"/>
</dbReference>
<name>A0A829HY04_9MYCO</name>
<dbReference type="Proteomes" id="UP000014969">
    <property type="component" value="Unassembled WGS sequence"/>
</dbReference>
<keyword evidence="1" id="KW-0732">Signal</keyword>
<feature type="signal peptide" evidence="1">
    <location>
        <begin position="1"/>
        <end position="43"/>
    </location>
</feature>
<feature type="chain" id="PRO_5032791213" description="Bacteriophage protein" evidence="1">
    <location>
        <begin position="44"/>
        <end position="123"/>
    </location>
</feature>
<accession>A0A829HY04</accession>
<evidence type="ECO:0000313" key="2">
    <source>
        <dbReference type="EMBL" id="EPQ24897.1"/>
    </source>
</evidence>
<sequence length="123" mass="12921">MASHVQRFFTMNNILRGRVTGLAVAASAVTAAVTVLLAPAAHAGPGGLGDADDVINSLKAQGNKVIVTKTGNKPMPQCVATRVRKDLDVYGGTPSTNCPNCNGASRRNQVVRLYSVYHVDIQC</sequence>
<gene>
    <name evidence="2" type="ORF">J108_02230</name>
</gene>
<organism evidence="2 3">
    <name type="scientific">Mycobacteroides abscessus subsp. bolletii CRM-0020</name>
    <dbReference type="NCBI Taxonomy" id="1306401"/>
    <lineage>
        <taxon>Bacteria</taxon>
        <taxon>Bacillati</taxon>
        <taxon>Actinomycetota</taxon>
        <taxon>Actinomycetes</taxon>
        <taxon>Mycobacteriales</taxon>
        <taxon>Mycobacteriaceae</taxon>
        <taxon>Mycobacteroides</taxon>
        <taxon>Mycobacteroides abscessus</taxon>
    </lineage>
</organism>
<dbReference type="AlphaFoldDB" id="A0A829HY04"/>
<evidence type="ECO:0008006" key="4">
    <source>
        <dbReference type="Google" id="ProtNLM"/>
    </source>
</evidence>
<comment type="caution">
    <text evidence="2">The sequence shown here is derived from an EMBL/GenBank/DDBJ whole genome shotgun (WGS) entry which is preliminary data.</text>
</comment>
<evidence type="ECO:0000313" key="3">
    <source>
        <dbReference type="Proteomes" id="UP000014969"/>
    </source>
</evidence>
<proteinExistence type="predicted"/>
<evidence type="ECO:0000256" key="1">
    <source>
        <dbReference type="SAM" id="SignalP"/>
    </source>
</evidence>
<protein>
    <recommendedName>
        <fullName evidence="4">Bacteriophage protein</fullName>
    </recommendedName>
</protein>